<sequence length="827" mass="91313">MNRFKLALRLLKRDGRSGELTLLVLALLIAVASATTISLFADRLQRTLTFQAAEFLAGDLVLASSAPVDDSWLQHAETAGLAQSQTTEFSSVLLENEQMLLASIKAVSQAYPLRGFLKVQDTDATEERAVYKGPEPGMAWVEKRVLSALHLNLGDTIIVGEKPLLVQSVLSYEPDKRGDFYSFSPRVMINQADLAATGVIQPGSHVHYFYQFSGADAELAAFKNDLKAQLNPSQRILDIHEDRPELGSALQRAERYLGLSSIVVILIAGVAIAMAAGRYTERHFNASALLRCLGCKQTEIIWLYAVQFLVLGVVASAAGCLLGWLGQMGLFYILKPLLPQQLANPGLLSIVFGFITGMAILLGFALPPLLRLQRVSPLRVLRRELEPMPTKAWLIYGLAIAVMSVLIWRYSNDWQMTVSILGVGLVVLLLLGMLIAGLLQFSRRLLPHLGVTWRFGVQGLMRNNRASVSQILAFSITLAAMSLSLTVRSDLIDQWQAQLPDHAPNHFAMNIIPEHQQAFKHDLQQAGIGSSEFYPVVRGRLVAINDEAVQKRVSKDSRGEAATQRELSLTWAQTIPDDNVITNGESWAENEPGLVSVEQKLADNLNIKLGDELIFTVGSAQVSARVANLRSLQWDTMKPNFYMIFSPGTLDDFPATYLTSFYLPEAGKSLLNQLLKAYPATTILEVDQILKQFKTILKQLTQAINLLLYFALSAGFVVLFAAVYATLDNRIHEGALMRTLGARRGWLRKTHLIEFGLLGAVAGLLAATISQAILYVLYSRVMHIPFQMTVNTWLFLPVIGAVLVGIAGFWGVREVVNQSPMRVLRRL</sequence>
<dbReference type="STRING" id="980561.A1359_05920"/>
<keyword evidence="2" id="KW-1003">Cell membrane</keyword>
<evidence type="ECO:0000256" key="1">
    <source>
        <dbReference type="ARBA" id="ARBA00004651"/>
    </source>
</evidence>
<accession>A0A177NKB1</accession>
<feature type="transmembrane region" description="Helical" evidence="6">
    <location>
        <begin position="706"/>
        <end position="727"/>
    </location>
</feature>
<dbReference type="Proteomes" id="UP000078476">
    <property type="component" value="Unassembled WGS sequence"/>
</dbReference>
<feature type="transmembrane region" description="Helical" evidence="6">
    <location>
        <begin position="790"/>
        <end position="812"/>
    </location>
</feature>
<gene>
    <name evidence="8" type="ORF">A1359_05920</name>
</gene>
<keyword evidence="4 6" id="KW-1133">Transmembrane helix</keyword>
<feature type="transmembrane region" description="Helical" evidence="6">
    <location>
        <begin position="391"/>
        <end position="410"/>
    </location>
</feature>
<comment type="subcellular location">
    <subcellularLocation>
        <location evidence="1">Cell membrane</location>
        <topology evidence="1">Multi-pass membrane protein</topology>
    </subcellularLocation>
</comment>
<evidence type="ECO:0000313" key="9">
    <source>
        <dbReference type="Proteomes" id="UP000078476"/>
    </source>
</evidence>
<evidence type="ECO:0000256" key="4">
    <source>
        <dbReference type="ARBA" id="ARBA00022989"/>
    </source>
</evidence>
<reference evidence="8 9" key="1">
    <citation type="submission" date="2016-03" db="EMBL/GenBank/DDBJ databases">
        <authorList>
            <person name="Ploux O."/>
        </authorList>
    </citation>
    <scope>NUCLEOTIDE SEQUENCE [LARGE SCALE GENOMIC DNA]</scope>
    <source>
        <strain evidence="8 9">R-45370</strain>
    </source>
</reference>
<feature type="transmembrane region" description="Helical" evidence="6">
    <location>
        <begin position="346"/>
        <end position="370"/>
    </location>
</feature>
<dbReference type="AlphaFoldDB" id="A0A177NKB1"/>
<dbReference type="PANTHER" id="PTHR30287:SF1">
    <property type="entry name" value="INNER MEMBRANE PROTEIN"/>
    <property type="match status" value="1"/>
</dbReference>
<evidence type="ECO:0000256" key="6">
    <source>
        <dbReference type="SAM" id="Phobius"/>
    </source>
</evidence>
<dbReference type="InterPro" id="IPR003838">
    <property type="entry name" value="ABC3_permease_C"/>
</dbReference>
<keyword evidence="5 6" id="KW-0472">Membrane</keyword>
<feature type="transmembrane region" description="Helical" evidence="6">
    <location>
        <begin position="416"/>
        <end position="439"/>
    </location>
</feature>
<evidence type="ECO:0000259" key="7">
    <source>
        <dbReference type="Pfam" id="PF02687"/>
    </source>
</evidence>
<keyword evidence="9" id="KW-1185">Reference proteome</keyword>
<proteinExistence type="predicted"/>
<name>A0A177NKB1_9GAMM</name>
<keyword evidence="3 6" id="KW-0812">Transmembrane</keyword>
<feature type="transmembrane region" description="Helical" evidence="6">
    <location>
        <begin position="300"/>
        <end position="326"/>
    </location>
</feature>
<dbReference type="InterPro" id="IPR038766">
    <property type="entry name" value="Membrane_comp_ABC_pdt"/>
</dbReference>
<dbReference type="Pfam" id="PF02687">
    <property type="entry name" value="FtsX"/>
    <property type="match status" value="2"/>
</dbReference>
<protein>
    <submittedName>
        <fullName evidence="8">ABC transporter permease</fullName>
    </submittedName>
</protein>
<evidence type="ECO:0000313" key="8">
    <source>
        <dbReference type="EMBL" id="OAI17629.1"/>
    </source>
</evidence>
<evidence type="ECO:0000256" key="5">
    <source>
        <dbReference type="ARBA" id="ARBA00023136"/>
    </source>
</evidence>
<feature type="transmembrane region" description="Helical" evidence="6">
    <location>
        <begin position="752"/>
        <end position="778"/>
    </location>
</feature>
<evidence type="ECO:0000256" key="2">
    <source>
        <dbReference type="ARBA" id="ARBA00022475"/>
    </source>
</evidence>
<dbReference type="OrthoDB" id="5292592at2"/>
<feature type="domain" description="ABC3 transporter permease C-terminal" evidence="7">
    <location>
        <begin position="260"/>
        <end position="373"/>
    </location>
</feature>
<organism evidence="8 9">
    <name type="scientific">Methylomonas lenta</name>
    <dbReference type="NCBI Taxonomy" id="980561"/>
    <lineage>
        <taxon>Bacteria</taxon>
        <taxon>Pseudomonadati</taxon>
        <taxon>Pseudomonadota</taxon>
        <taxon>Gammaproteobacteria</taxon>
        <taxon>Methylococcales</taxon>
        <taxon>Methylococcaceae</taxon>
        <taxon>Methylomonas</taxon>
    </lineage>
</organism>
<dbReference type="GO" id="GO:0005886">
    <property type="term" value="C:plasma membrane"/>
    <property type="evidence" value="ECO:0007669"/>
    <property type="project" value="UniProtKB-SubCell"/>
</dbReference>
<comment type="caution">
    <text evidence="8">The sequence shown here is derived from an EMBL/GenBank/DDBJ whole genome shotgun (WGS) entry which is preliminary data.</text>
</comment>
<dbReference type="RefSeq" id="WP_066979902.1">
    <property type="nucleotide sequence ID" value="NZ_LUUI01000087.1"/>
</dbReference>
<dbReference type="PANTHER" id="PTHR30287">
    <property type="entry name" value="MEMBRANE COMPONENT OF PREDICTED ABC SUPERFAMILY METABOLITE UPTAKE TRANSPORTER"/>
    <property type="match status" value="1"/>
</dbReference>
<feature type="domain" description="ABC3 transporter permease C-terminal" evidence="7">
    <location>
        <begin position="706"/>
        <end position="820"/>
    </location>
</feature>
<evidence type="ECO:0000256" key="3">
    <source>
        <dbReference type="ARBA" id="ARBA00022692"/>
    </source>
</evidence>
<feature type="transmembrane region" description="Helical" evidence="6">
    <location>
        <begin position="256"/>
        <end position="279"/>
    </location>
</feature>
<dbReference type="EMBL" id="LUUI01000087">
    <property type="protein sequence ID" value="OAI17629.1"/>
    <property type="molecule type" value="Genomic_DNA"/>
</dbReference>